<dbReference type="Pfam" id="PF13505">
    <property type="entry name" value="OMP_b-brl"/>
    <property type="match status" value="1"/>
</dbReference>
<sequence>MNIRNSLKIGTAALALIGSVAVARAADLAAAPVEPVAPIPYAFSWTGFYVGANIGYGFGGDDRVGVRNNLGVVVPNFAKFEPDGIFGGVQAGYNYQWGNFVFGLEGDFQGAGIDDKFNGVNAGGVTWSGKSNLDWFGTIRPRAGFAWDRFLIYGTGGVAFGGIDYRVSGIDGGGNTVDMKKNDTQVGWTAGAGLEYAITDNWTAKLEYQYINFGKEKITAAVVPPNGIDVSTNETVQTHTVRLGVNYKF</sequence>
<keyword evidence="4" id="KW-0998">Cell outer membrane</keyword>
<proteinExistence type="inferred from homology"/>
<dbReference type="EMBL" id="JAUSVX010000027">
    <property type="protein sequence ID" value="MDQ0474869.1"/>
    <property type="molecule type" value="Genomic_DNA"/>
</dbReference>
<evidence type="ECO:0000256" key="1">
    <source>
        <dbReference type="ARBA" id="ARBA00004442"/>
    </source>
</evidence>
<evidence type="ECO:0000256" key="3">
    <source>
        <dbReference type="ARBA" id="ARBA00023136"/>
    </source>
</evidence>
<reference evidence="8 9" key="1">
    <citation type="submission" date="2023-07" db="EMBL/GenBank/DDBJ databases">
        <title>Genomic Encyclopedia of Type Strains, Phase IV (KMG-IV): sequencing the most valuable type-strain genomes for metagenomic binning, comparative biology and taxonomic classification.</title>
        <authorList>
            <person name="Goeker M."/>
        </authorList>
    </citation>
    <scope>NUCLEOTIDE SEQUENCE [LARGE SCALE GENOMIC DNA]</scope>
    <source>
        <strain evidence="8 9">DSM 19619</strain>
    </source>
</reference>
<dbReference type="InterPro" id="IPR011250">
    <property type="entry name" value="OMP/PagP_B-barrel"/>
</dbReference>
<name>A0ABU0JNK5_9HYPH</name>
<dbReference type="SUPFAM" id="SSF56925">
    <property type="entry name" value="OMPA-like"/>
    <property type="match status" value="1"/>
</dbReference>
<evidence type="ECO:0000256" key="4">
    <source>
        <dbReference type="ARBA" id="ARBA00023237"/>
    </source>
</evidence>
<dbReference type="PANTHER" id="PTHR34001:SF3">
    <property type="entry name" value="BLL7405 PROTEIN"/>
    <property type="match status" value="1"/>
</dbReference>
<organism evidence="8 9">
    <name type="scientific">Labrys wisconsinensis</name>
    <dbReference type="NCBI Taxonomy" id="425677"/>
    <lineage>
        <taxon>Bacteria</taxon>
        <taxon>Pseudomonadati</taxon>
        <taxon>Pseudomonadota</taxon>
        <taxon>Alphaproteobacteria</taxon>
        <taxon>Hyphomicrobiales</taxon>
        <taxon>Xanthobacteraceae</taxon>
        <taxon>Labrys</taxon>
    </lineage>
</organism>
<evidence type="ECO:0000256" key="5">
    <source>
        <dbReference type="ARBA" id="ARBA00038306"/>
    </source>
</evidence>
<dbReference type="Proteomes" id="UP001242480">
    <property type="component" value="Unassembled WGS sequence"/>
</dbReference>
<dbReference type="InterPro" id="IPR051692">
    <property type="entry name" value="OMP-like"/>
</dbReference>
<keyword evidence="2 6" id="KW-0732">Signal</keyword>
<evidence type="ECO:0000256" key="2">
    <source>
        <dbReference type="ARBA" id="ARBA00022729"/>
    </source>
</evidence>
<accession>A0ABU0JNK5</accession>
<feature type="domain" description="Outer membrane protein beta-barrel" evidence="7">
    <location>
        <begin position="13"/>
        <end position="249"/>
    </location>
</feature>
<evidence type="ECO:0000313" key="9">
    <source>
        <dbReference type="Proteomes" id="UP001242480"/>
    </source>
</evidence>
<evidence type="ECO:0000259" key="7">
    <source>
        <dbReference type="Pfam" id="PF13505"/>
    </source>
</evidence>
<keyword evidence="3" id="KW-0472">Membrane</keyword>
<feature type="chain" id="PRO_5046588888" evidence="6">
    <location>
        <begin position="26"/>
        <end position="249"/>
    </location>
</feature>
<comment type="caution">
    <text evidence="8">The sequence shown here is derived from an EMBL/GenBank/DDBJ whole genome shotgun (WGS) entry which is preliminary data.</text>
</comment>
<dbReference type="Gene3D" id="2.40.160.20">
    <property type="match status" value="1"/>
</dbReference>
<evidence type="ECO:0000313" key="8">
    <source>
        <dbReference type="EMBL" id="MDQ0474869.1"/>
    </source>
</evidence>
<comment type="subcellular location">
    <subcellularLocation>
        <location evidence="1">Cell outer membrane</location>
    </subcellularLocation>
</comment>
<keyword evidence="9" id="KW-1185">Reference proteome</keyword>
<comment type="similarity">
    <text evidence="5">Belongs to the Omp25/RopB family.</text>
</comment>
<dbReference type="RefSeq" id="WP_307285207.1">
    <property type="nucleotide sequence ID" value="NZ_JAUSVX010000027.1"/>
</dbReference>
<dbReference type="InterPro" id="IPR027385">
    <property type="entry name" value="Beta-barrel_OMP"/>
</dbReference>
<dbReference type="PANTHER" id="PTHR34001">
    <property type="entry name" value="BLL7405 PROTEIN"/>
    <property type="match status" value="1"/>
</dbReference>
<protein>
    <submittedName>
        <fullName evidence="8">Outer membrane immunogenic protein</fullName>
    </submittedName>
</protein>
<feature type="signal peptide" evidence="6">
    <location>
        <begin position="1"/>
        <end position="25"/>
    </location>
</feature>
<evidence type="ECO:0000256" key="6">
    <source>
        <dbReference type="SAM" id="SignalP"/>
    </source>
</evidence>
<gene>
    <name evidence="8" type="ORF">QO011_007911</name>
</gene>